<dbReference type="PANTHER" id="PTHR45614:SF218">
    <property type="entry name" value="TRANSCRIPTION FACTOR MYB119-RELATED"/>
    <property type="match status" value="1"/>
</dbReference>
<evidence type="ECO:0000256" key="2">
    <source>
        <dbReference type="ARBA" id="ARBA00022737"/>
    </source>
</evidence>
<accession>A0ABD3BKA9</accession>
<comment type="caution">
    <text evidence="7">The sequence shown here is derived from an EMBL/GenBank/DDBJ whole genome shotgun (WGS) entry which is preliminary data.</text>
</comment>
<keyword evidence="4" id="KW-0539">Nucleus</keyword>
<evidence type="ECO:0000259" key="6">
    <source>
        <dbReference type="PROSITE" id="PS51294"/>
    </source>
</evidence>
<dbReference type="InterPro" id="IPR017930">
    <property type="entry name" value="Myb_dom"/>
</dbReference>
<dbReference type="SMART" id="SM00717">
    <property type="entry name" value="SANT"/>
    <property type="match status" value="2"/>
</dbReference>
<dbReference type="EMBL" id="JAVIJP010000081">
    <property type="protein sequence ID" value="KAL3617880.1"/>
    <property type="molecule type" value="Genomic_DNA"/>
</dbReference>
<name>A0ABD3BKA9_9LAMI</name>
<feature type="domain" description="Myb-like" evidence="5">
    <location>
        <begin position="133"/>
        <end position="175"/>
    </location>
</feature>
<dbReference type="InterPro" id="IPR050560">
    <property type="entry name" value="MYB_TF"/>
</dbReference>
<dbReference type="FunFam" id="1.10.10.60:FF:000010">
    <property type="entry name" value="Transcriptional activator Myb isoform A"/>
    <property type="match status" value="1"/>
</dbReference>
<dbReference type="InterPro" id="IPR001005">
    <property type="entry name" value="SANT/Myb"/>
</dbReference>
<feature type="domain" description="HTH myb-type" evidence="6">
    <location>
        <begin position="133"/>
        <end position="179"/>
    </location>
</feature>
<dbReference type="PROSITE" id="PS50090">
    <property type="entry name" value="MYB_LIKE"/>
    <property type="match status" value="2"/>
</dbReference>
<evidence type="ECO:0000256" key="4">
    <source>
        <dbReference type="ARBA" id="ARBA00023242"/>
    </source>
</evidence>
<dbReference type="Gene3D" id="1.10.10.60">
    <property type="entry name" value="Homeodomain-like"/>
    <property type="match status" value="2"/>
</dbReference>
<sequence>MEGQGENFHYGRLENNPIIEGVSNQLMSTTSQEPINGLSVLDQNRNQDYENVNSSRACDVQSNTSLYRGAPWAYWVKGHWSTEEDRKLMKLVKQYGLRKWAVIAEHMAGRIGKQCRERWHNHLRPDIKKCVVWSDEEEKMIVEAHEKFGNKWAKIAKCVPGRSENSIKNHWNATVRKQTSKRKIKPPERLRGLIQSTVLEEYIKKIYFNEVSTTSNNPKTNNDNNLTNKNCNFNNDNIYDHDSTNYLLLETFDEEMNFMEELFVNKDNPN</sequence>
<proteinExistence type="predicted"/>
<comment type="subcellular location">
    <subcellularLocation>
        <location evidence="1">Nucleus</location>
    </subcellularLocation>
</comment>
<dbReference type="Pfam" id="PF00249">
    <property type="entry name" value="Myb_DNA-binding"/>
    <property type="match status" value="2"/>
</dbReference>
<reference evidence="8" key="1">
    <citation type="journal article" date="2024" name="IScience">
        <title>Strigolactones Initiate the Formation of Haustorium-like Structures in Castilleja.</title>
        <authorList>
            <person name="Buerger M."/>
            <person name="Peterson D."/>
            <person name="Chory J."/>
        </authorList>
    </citation>
    <scope>NUCLEOTIDE SEQUENCE [LARGE SCALE GENOMIC DNA]</scope>
</reference>
<dbReference type="PROSITE" id="PS51294">
    <property type="entry name" value="HTH_MYB"/>
    <property type="match status" value="2"/>
</dbReference>
<evidence type="ECO:0000313" key="8">
    <source>
        <dbReference type="Proteomes" id="UP001632038"/>
    </source>
</evidence>
<dbReference type="PANTHER" id="PTHR45614">
    <property type="entry name" value="MYB PROTEIN-RELATED"/>
    <property type="match status" value="1"/>
</dbReference>
<dbReference type="CDD" id="cd00167">
    <property type="entry name" value="SANT"/>
    <property type="match status" value="2"/>
</dbReference>
<evidence type="ECO:0000313" key="7">
    <source>
        <dbReference type="EMBL" id="KAL3617880.1"/>
    </source>
</evidence>
<dbReference type="SUPFAM" id="SSF46689">
    <property type="entry name" value="Homeodomain-like"/>
    <property type="match status" value="1"/>
</dbReference>
<keyword evidence="3" id="KW-0238">DNA-binding</keyword>
<dbReference type="Proteomes" id="UP001632038">
    <property type="component" value="Unassembled WGS sequence"/>
</dbReference>
<organism evidence="7 8">
    <name type="scientific">Castilleja foliolosa</name>
    <dbReference type="NCBI Taxonomy" id="1961234"/>
    <lineage>
        <taxon>Eukaryota</taxon>
        <taxon>Viridiplantae</taxon>
        <taxon>Streptophyta</taxon>
        <taxon>Embryophyta</taxon>
        <taxon>Tracheophyta</taxon>
        <taxon>Spermatophyta</taxon>
        <taxon>Magnoliopsida</taxon>
        <taxon>eudicotyledons</taxon>
        <taxon>Gunneridae</taxon>
        <taxon>Pentapetalae</taxon>
        <taxon>asterids</taxon>
        <taxon>lamiids</taxon>
        <taxon>Lamiales</taxon>
        <taxon>Orobanchaceae</taxon>
        <taxon>Pedicularideae</taxon>
        <taxon>Castillejinae</taxon>
        <taxon>Castilleja</taxon>
    </lineage>
</organism>
<dbReference type="AlphaFoldDB" id="A0ABD3BKA9"/>
<dbReference type="GO" id="GO:0003677">
    <property type="term" value="F:DNA binding"/>
    <property type="evidence" value="ECO:0007669"/>
    <property type="project" value="UniProtKB-KW"/>
</dbReference>
<feature type="domain" description="HTH myb-type" evidence="6">
    <location>
        <begin position="76"/>
        <end position="127"/>
    </location>
</feature>
<dbReference type="InterPro" id="IPR009057">
    <property type="entry name" value="Homeodomain-like_sf"/>
</dbReference>
<keyword evidence="2" id="KW-0677">Repeat</keyword>
<feature type="domain" description="Myb-like" evidence="5">
    <location>
        <begin position="77"/>
        <end position="123"/>
    </location>
</feature>
<keyword evidence="8" id="KW-1185">Reference proteome</keyword>
<evidence type="ECO:0000259" key="5">
    <source>
        <dbReference type="PROSITE" id="PS50090"/>
    </source>
</evidence>
<protein>
    <submittedName>
        <fullName evidence="7">Uncharacterized protein</fullName>
    </submittedName>
</protein>
<evidence type="ECO:0000256" key="3">
    <source>
        <dbReference type="ARBA" id="ARBA00023125"/>
    </source>
</evidence>
<gene>
    <name evidence="7" type="ORF">CASFOL_038201</name>
</gene>
<evidence type="ECO:0000256" key="1">
    <source>
        <dbReference type="ARBA" id="ARBA00004123"/>
    </source>
</evidence>
<dbReference type="GO" id="GO:0005634">
    <property type="term" value="C:nucleus"/>
    <property type="evidence" value="ECO:0007669"/>
    <property type="project" value="UniProtKB-SubCell"/>
</dbReference>